<dbReference type="Pfam" id="PF13469">
    <property type="entry name" value="Sulfotransfer_3"/>
    <property type="match status" value="1"/>
</dbReference>
<comment type="caution">
    <text evidence="3">The sequence shown here is derived from an EMBL/GenBank/DDBJ whole genome shotgun (WGS) entry which is preliminary data.</text>
</comment>
<feature type="region of interest" description="Disordered" evidence="2">
    <location>
        <begin position="331"/>
        <end position="350"/>
    </location>
</feature>
<dbReference type="RefSeq" id="WP_191193405.1">
    <property type="nucleotide sequence ID" value="NZ_JACXYZ010000001.1"/>
</dbReference>
<dbReference type="PANTHER" id="PTHR10605:SF56">
    <property type="entry name" value="BIFUNCTIONAL HEPARAN SULFATE N-DEACETYLASE_N-SULFOTRANSFERASE"/>
    <property type="match status" value="1"/>
</dbReference>
<keyword evidence="1" id="KW-0808">Transferase</keyword>
<sequence length="350" mass="39660">MPRAPRPDFLVIGAPKAGTTALHAALAQHPDVFVSDPKEPKYWLCDGAPPPAWRGPGDKHSQQEWIWRADRYFPLFAPAAQHQARGESTPFYLWSRGAHRRIAEDLPDVRLVAVVRDPVDRAYSNWMHLWSDGLEPEADFVSAFGREDERVRAGWAPFWRYRELGRYGEQLAHLHRYVDPERILVIRYRDLVDAPGATVDRVSRFLGIREGQVDSIPRDNSRSFVPPGWRPRLFGPVVRGGARLGQFAPPQVWRAVHPLSLGLLGDHRDAHRPRLDAISRQRLIESYADDVRLLGELTGQDFGDWLNPESRGSFAQRSATVTRLVDRDADPVRHAENVNGAAPRGVSARR</sequence>
<name>A0ABR8N5W4_9ACTN</name>
<gene>
    <name evidence="3" type="ORF">IEZ26_02845</name>
</gene>
<dbReference type="SUPFAM" id="SSF52540">
    <property type="entry name" value="P-loop containing nucleoside triphosphate hydrolases"/>
    <property type="match status" value="1"/>
</dbReference>
<evidence type="ECO:0000256" key="1">
    <source>
        <dbReference type="ARBA" id="ARBA00022679"/>
    </source>
</evidence>
<organism evidence="3 4">
    <name type="scientific">Nocardioides cavernae</name>
    <dbReference type="NCBI Taxonomy" id="1921566"/>
    <lineage>
        <taxon>Bacteria</taxon>
        <taxon>Bacillati</taxon>
        <taxon>Actinomycetota</taxon>
        <taxon>Actinomycetes</taxon>
        <taxon>Propionibacteriales</taxon>
        <taxon>Nocardioidaceae</taxon>
        <taxon>Nocardioides</taxon>
    </lineage>
</organism>
<dbReference type="InterPro" id="IPR027417">
    <property type="entry name" value="P-loop_NTPase"/>
</dbReference>
<accession>A0ABR8N5W4</accession>
<dbReference type="EMBL" id="JACXYZ010000001">
    <property type="protein sequence ID" value="MBD3923543.1"/>
    <property type="molecule type" value="Genomic_DNA"/>
</dbReference>
<evidence type="ECO:0000256" key="2">
    <source>
        <dbReference type="SAM" id="MobiDB-lite"/>
    </source>
</evidence>
<keyword evidence="4" id="KW-1185">Reference proteome</keyword>
<reference evidence="3 4" key="1">
    <citation type="submission" date="2020-09" db="EMBL/GenBank/DDBJ databases">
        <title>novel species in genus Nocardioides.</title>
        <authorList>
            <person name="Zhang G."/>
        </authorList>
    </citation>
    <scope>NUCLEOTIDE SEQUENCE [LARGE SCALE GENOMIC DNA]</scope>
    <source>
        <strain evidence="3 4">KCTC 39551</strain>
    </source>
</reference>
<dbReference type="Gene3D" id="3.40.50.300">
    <property type="entry name" value="P-loop containing nucleotide triphosphate hydrolases"/>
    <property type="match status" value="1"/>
</dbReference>
<dbReference type="PANTHER" id="PTHR10605">
    <property type="entry name" value="HEPARAN SULFATE SULFOTRANSFERASE"/>
    <property type="match status" value="1"/>
</dbReference>
<protein>
    <submittedName>
        <fullName evidence="3">Sulfotransferase</fullName>
    </submittedName>
</protein>
<dbReference type="InterPro" id="IPR037359">
    <property type="entry name" value="NST/OST"/>
</dbReference>
<evidence type="ECO:0000313" key="3">
    <source>
        <dbReference type="EMBL" id="MBD3923543.1"/>
    </source>
</evidence>
<dbReference type="Proteomes" id="UP000618818">
    <property type="component" value="Unassembled WGS sequence"/>
</dbReference>
<proteinExistence type="predicted"/>
<evidence type="ECO:0000313" key="4">
    <source>
        <dbReference type="Proteomes" id="UP000618818"/>
    </source>
</evidence>